<sequence>MPKLIKPVTPEHASALMGTMILSAIWAARGVRAGLPTRRQCLWRVHLRIALAAACNGAMLLQLVRTRALWTFGRDRMAAANGMTPLPTPSAEGDAGTLRTRTDPEGATPEHELFVDELASAGTGGSVPDVKESSGGGACLGGANYMGIPA</sequence>
<dbReference type="EMBL" id="NHYD01000215">
    <property type="protein sequence ID" value="PPQ94874.1"/>
    <property type="molecule type" value="Genomic_DNA"/>
</dbReference>
<evidence type="ECO:0000313" key="3">
    <source>
        <dbReference type="Proteomes" id="UP000283269"/>
    </source>
</evidence>
<proteinExistence type="predicted"/>
<dbReference type="AlphaFoldDB" id="A0A409XVU1"/>
<keyword evidence="3" id="KW-1185">Reference proteome</keyword>
<dbReference type="InParanoid" id="A0A409XVU1"/>
<reference evidence="2 3" key="1">
    <citation type="journal article" date="2018" name="Evol. Lett.">
        <title>Horizontal gene cluster transfer increased hallucinogenic mushroom diversity.</title>
        <authorList>
            <person name="Reynolds H.T."/>
            <person name="Vijayakumar V."/>
            <person name="Gluck-Thaler E."/>
            <person name="Korotkin H.B."/>
            <person name="Matheny P.B."/>
            <person name="Slot J.C."/>
        </authorList>
    </citation>
    <scope>NUCLEOTIDE SEQUENCE [LARGE SCALE GENOMIC DNA]</scope>
    <source>
        <strain evidence="2 3">2631</strain>
    </source>
</reference>
<dbReference type="Proteomes" id="UP000283269">
    <property type="component" value="Unassembled WGS sequence"/>
</dbReference>
<protein>
    <submittedName>
        <fullName evidence="2">Uncharacterized protein</fullName>
    </submittedName>
</protein>
<accession>A0A409XVU1</accession>
<name>A0A409XVU1_PSICY</name>
<organism evidence="2 3">
    <name type="scientific">Psilocybe cyanescens</name>
    <dbReference type="NCBI Taxonomy" id="93625"/>
    <lineage>
        <taxon>Eukaryota</taxon>
        <taxon>Fungi</taxon>
        <taxon>Dikarya</taxon>
        <taxon>Basidiomycota</taxon>
        <taxon>Agaricomycotina</taxon>
        <taxon>Agaricomycetes</taxon>
        <taxon>Agaricomycetidae</taxon>
        <taxon>Agaricales</taxon>
        <taxon>Agaricineae</taxon>
        <taxon>Strophariaceae</taxon>
        <taxon>Psilocybe</taxon>
    </lineage>
</organism>
<evidence type="ECO:0000256" key="1">
    <source>
        <dbReference type="SAM" id="MobiDB-lite"/>
    </source>
</evidence>
<comment type="caution">
    <text evidence="2">The sequence shown here is derived from an EMBL/GenBank/DDBJ whole genome shotgun (WGS) entry which is preliminary data.</text>
</comment>
<gene>
    <name evidence="2" type="ORF">CVT25_006175</name>
</gene>
<feature type="region of interest" description="Disordered" evidence="1">
    <location>
        <begin position="81"/>
        <end position="107"/>
    </location>
</feature>
<evidence type="ECO:0000313" key="2">
    <source>
        <dbReference type="EMBL" id="PPQ94874.1"/>
    </source>
</evidence>